<feature type="transmembrane region" description="Helical" evidence="1">
    <location>
        <begin position="20"/>
        <end position="43"/>
    </location>
</feature>
<dbReference type="EMBL" id="JAQFWP010000011">
    <property type="protein sequence ID" value="MDA2804416.1"/>
    <property type="molecule type" value="Genomic_DNA"/>
</dbReference>
<keyword evidence="1" id="KW-0812">Transmembrane</keyword>
<reference evidence="2" key="1">
    <citation type="submission" date="2023-01" db="EMBL/GenBank/DDBJ databases">
        <title>Draft genome sequence of Nocardiopsis sp. LSu2-4 isolated from halophytes.</title>
        <authorList>
            <person name="Duangmal K."/>
            <person name="Chantavorakit T."/>
        </authorList>
    </citation>
    <scope>NUCLEOTIDE SEQUENCE</scope>
    <source>
        <strain evidence="2">LSu2-4</strain>
    </source>
</reference>
<accession>A0ABT4TIB8</accession>
<name>A0ABT4TIB8_9ACTN</name>
<organism evidence="2 3">
    <name type="scientific">Nocardiopsis suaedae</name>
    <dbReference type="NCBI Taxonomy" id="3018444"/>
    <lineage>
        <taxon>Bacteria</taxon>
        <taxon>Bacillati</taxon>
        <taxon>Actinomycetota</taxon>
        <taxon>Actinomycetes</taxon>
        <taxon>Streptosporangiales</taxon>
        <taxon>Nocardiopsidaceae</taxon>
        <taxon>Nocardiopsis</taxon>
    </lineage>
</organism>
<keyword evidence="1" id="KW-1133">Transmembrane helix</keyword>
<sequence>MAAVSWAAWGRIPETQAPRWIPVALLPSLHLLVSASVVAAAPLGQVIERRTGGGFAGADSRRAAGLDAVLALLSLIFLAVHAVVIAVGTGTEIAVGPVAAALCGAVLGATGLALPLIADGMRVSGALVPVRICEEWKRSHVLGGRVMVATGTLLTVSAPVLPAVVQGRAALFATVAVAVVAATSAPFAAMAVRTAMAVRG</sequence>
<dbReference type="Proteomes" id="UP001165685">
    <property type="component" value="Unassembled WGS sequence"/>
</dbReference>
<feature type="transmembrane region" description="Helical" evidence="1">
    <location>
        <begin position="93"/>
        <end position="117"/>
    </location>
</feature>
<keyword evidence="1" id="KW-0472">Membrane</keyword>
<evidence type="ECO:0000313" key="2">
    <source>
        <dbReference type="EMBL" id="MDA2804416.1"/>
    </source>
</evidence>
<proteinExistence type="predicted"/>
<evidence type="ECO:0000256" key="1">
    <source>
        <dbReference type="SAM" id="Phobius"/>
    </source>
</evidence>
<feature type="transmembrane region" description="Helical" evidence="1">
    <location>
        <begin position="171"/>
        <end position="192"/>
    </location>
</feature>
<gene>
    <name evidence="2" type="ORF">O4U47_07820</name>
</gene>
<feature type="transmembrane region" description="Helical" evidence="1">
    <location>
        <begin position="64"/>
        <end position="87"/>
    </location>
</feature>
<dbReference type="RefSeq" id="WP_270676959.1">
    <property type="nucleotide sequence ID" value="NZ_JAQFWP010000011.1"/>
</dbReference>
<evidence type="ECO:0000313" key="3">
    <source>
        <dbReference type="Proteomes" id="UP001165685"/>
    </source>
</evidence>
<evidence type="ECO:0008006" key="4">
    <source>
        <dbReference type="Google" id="ProtNLM"/>
    </source>
</evidence>
<protein>
    <recommendedName>
        <fullName evidence="4">Integral membrane protein</fullName>
    </recommendedName>
</protein>
<keyword evidence="3" id="KW-1185">Reference proteome</keyword>
<comment type="caution">
    <text evidence="2">The sequence shown here is derived from an EMBL/GenBank/DDBJ whole genome shotgun (WGS) entry which is preliminary data.</text>
</comment>
<feature type="transmembrane region" description="Helical" evidence="1">
    <location>
        <begin position="146"/>
        <end position="165"/>
    </location>
</feature>